<evidence type="ECO:0000313" key="2">
    <source>
        <dbReference type="EMBL" id="KDO86142.1"/>
    </source>
</evidence>
<keyword evidence="3" id="KW-1185">Reference proteome</keyword>
<accession>A0A067HDZ7</accession>
<proteinExistence type="predicted"/>
<dbReference type="STRING" id="2711.A0A067HDZ7"/>
<feature type="region of interest" description="Disordered" evidence="1">
    <location>
        <begin position="76"/>
        <end position="108"/>
    </location>
</feature>
<protein>
    <submittedName>
        <fullName evidence="2">Uncharacterized protein</fullName>
    </submittedName>
</protein>
<dbReference type="Proteomes" id="UP000027120">
    <property type="component" value="Unassembled WGS sequence"/>
</dbReference>
<dbReference type="SMR" id="A0A067HDZ7"/>
<dbReference type="PANTHER" id="PTHR36045">
    <property type="entry name" value="OS04G0558500 PROTEIN"/>
    <property type="match status" value="1"/>
</dbReference>
<feature type="region of interest" description="Disordered" evidence="1">
    <location>
        <begin position="1"/>
        <end position="33"/>
    </location>
</feature>
<organism evidence="2 3">
    <name type="scientific">Citrus sinensis</name>
    <name type="common">Sweet orange</name>
    <name type="synonym">Citrus aurantium var. sinensis</name>
    <dbReference type="NCBI Taxonomy" id="2711"/>
    <lineage>
        <taxon>Eukaryota</taxon>
        <taxon>Viridiplantae</taxon>
        <taxon>Streptophyta</taxon>
        <taxon>Embryophyta</taxon>
        <taxon>Tracheophyta</taxon>
        <taxon>Spermatophyta</taxon>
        <taxon>Magnoliopsida</taxon>
        <taxon>eudicotyledons</taxon>
        <taxon>Gunneridae</taxon>
        <taxon>Pentapetalae</taxon>
        <taxon>rosids</taxon>
        <taxon>malvids</taxon>
        <taxon>Sapindales</taxon>
        <taxon>Rutaceae</taxon>
        <taxon>Aurantioideae</taxon>
        <taxon>Citrus</taxon>
    </lineage>
</organism>
<evidence type="ECO:0000256" key="1">
    <source>
        <dbReference type="SAM" id="MobiDB-lite"/>
    </source>
</evidence>
<feature type="compositionally biased region" description="Basic and acidic residues" evidence="1">
    <location>
        <begin position="8"/>
        <end position="18"/>
    </location>
</feature>
<dbReference type="eggNOG" id="ENOG502S53R">
    <property type="taxonomic scope" value="Eukaryota"/>
</dbReference>
<gene>
    <name evidence="2" type="ORF">CISIN_1g031490mg</name>
</gene>
<dbReference type="PANTHER" id="PTHR36045:SF2">
    <property type="entry name" value="OS04G0558500 PROTEIN"/>
    <property type="match status" value="1"/>
</dbReference>
<dbReference type="AlphaFoldDB" id="A0A067HDZ7"/>
<dbReference type="PaxDb" id="2711-XP_006491086.1"/>
<name>A0A067HDZ7_CITSI</name>
<sequence length="158" mass="17584">MALNDPPKALESRVDFRGAECGPGESEREEEELENLESDVKKMAQKILEYRATLPDQLKHTFATILSAQRPIFPGFVSVSEPGPSGKANPDNESEGTTPMEEEQKASEKVHLLKEKISSNMSAMPTVLKRVKECISKIDELDSYSGIIHPAFKRKRPS</sequence>
<evidence type="ECO:0000313" key="3">
    <source>
        <dbReference type="Proteomes" id="UP000027120"/>
    </source>
</evidence>
<reference evidence="2 3" key="1">
    <citation type="submission" date="2014-04" db="EMBL/GenBank/DDBJ databases">
        <authorList>
            <consortium name="International Citrus Genome Consortium"/>
            <person name="Gmitter F."/>
            <person name="Chen C."/>
            <person name="Farmerie W."/>
            <person name="Harkins T."/>
            <person name="Desany B."/>
            <person name="Mohiuddin M."/>
            <person name="Kodira C."/>
            <person name="Borodovsky M."/>
            <person name="Lomsadze A."/>
            <person name="Burns P."/>
            <person name="Jenkins J."/>
            <person name="Prochnik S."/>
            <person name="Shu S."/>
            <person name="Chapman J."/>
            <person name="Pitluck S."/>
            <person name="Schmutz J."/>
            <person name="Rokhsar D."/>
        </authorList>
    </citation>
    <scope>NUCLEOTIDE SEQUENCE</scope>
</reference>
<dbReference type="EMBL" id="KK784873">
    <property type="protein sequence ID" value="KDO86142.1"/>
    <property type="molecule type" value="Genomic_DNA"/>
</dbReference>